<sequence length="152" mass="17498">MKARDHHFWDQPRLNIIDSKLRKTQGPTSPPSSRWTSFHVLTRPHKGKLTPLSLPVGPHGYLRSIKRFFYDKLEVFPIGYPFLGYYRKTLRIGRNSWVGGVGCGIINLSPFGFRGGSCGCFWCHEEGRKNTMHEEEKESTQPTQHRVNSKAQ</sequence>
<dbReference type="EMBL" id="CM044707">
    <property type="protein sequence ID" value="KAI5653358.1"/>
    <property type="molecule type" value="Genomic_DNA"/>
</dbReference>
<name>A0ACB9ZZT9_CATRO</name>
<dbReference type="Proteomes" id="UP001060085">
    <property type="component" value="Linkage Group LG07"/>
</dbReference>
<reference evidence="2" key="1">
    <citation type="journal article" date="2023" name="Nat. Plants">
        <title>Single-cell RNA sequencing provides a high-resolution roadmap for understanding the multicellular compartmentation of specialized metabolism.</title>
        <authorList>
            <person name="Sun S."/>
            <person name="Shen X."/>
            <person name="Li Y."/>
            <person name="Li Y."/>
            <person name="Wang S."/>
            <person name="Li R."/>
            <person name="Zhang H."/>
            <person name="Shen G."/>
            <person name="Guo B."/>
            <person name="Wei J."/>
            <person name="Xu J."/>
            <person name="St-Pierre B."/>
            <person name="Chen S."/>
            <person name="Sun C."/>
        </authorList>
    </citation>
    <scope>NUCLEOTIDE SEQUENCE [LARGE SCALE GENOMIC DNA]</scope>
</reference>
<keyword evidence="2" id="KW-1185">Reference proteome</keyword>
<gene>
    <name evidence="1" type="ORF">M9H77_30545</name>
</gene>
<comment type="caution">
    <text evidence="1">The sequence shown here is derived from an EMBL/GenBank/DDBJ whole genome shotgun (WGS) entry which is preliminary data.</text>
</comment>
<protein>
    <submittedName>
        <fullName evidence="1">Uncharacterized protein</fullName>
    </submittedName>
</protein>
<proteinExistence type="predicted"/>
<evidence type="ECO:0000313" key="2">
    <source>
        <dbReference type="Proteomes" id="UP001060085"/>
    </source>
</evidence>
<accession>A0ACB9ZZT9</accession>
<organism evidence="1 2">
    <name type="scientific">Catharanthus roseus</name>
    <name type="common">Madagascar periwinkle</name>
    <name type="synonym">Vinca rosea</name>
    <dbReference type="NCBI Taxonomy" id="4058"/>
    <lineage>
        <taxon>Eukaryota</taxon>
        <taxon>Viridiplantae</taxon>
        <taxon>Streptophyta</taxon>
        <taxon>Embryophyta</taxon>
        <taxon>Tracheophyta</taxon>
        <taxon>Spermatophyta</taxon>
        <taxon>Magnoliopsida</taxon>
        <taxon>eudicotyledons</taxon>
        <taxon>Gunneridae</taxon>
        <taxon>Pentapetalae</taxon>
        <taxon>asterids</taxon>
        <taxon>lamiids</taxon>
        <taxon>Gentianales</taxon>
        <taxon>Apocynaceae</taxon>
        <taxon>Rauvolfioideae</taxon>
        <taxon>Vinceae</taxon>
        <taxon>Catharanthinae</taxon>
        <taxon>Catharanthus</taxon>
    </lineage>
</organism>
<evidence type="ECO:0000313" key="1">
    <source>
        <dbReference type="EMBL" id="KAI5653358.1"/>
    </source>
</evidence>